<dbReference type="EMBL" id="MTSE01000001">
    <property type="protein sequence ID" value="OUJ76275.1"/>
    <property type="molecule type" value="Genomic_DNA"/>
</dbReference>
<dbReference type="Pfam" id="PF08534">
    <property type="entry name" value="Redoxin"/>
    <property type="match status" value="1"/>
</dbReference>
<sequence length="495" mass="57631">MRVIYKILLAVLVLAATAVSSYAQRRQAFVINQSASTEKPILFYYTDILAHHKEKYVRPGDTLRIVFDEHSFDQIRLRIAHRSDRITEPKPALLLWPGDVVSVRQEEATNTYSFSGKYAAELKFYERLWHNAISLEPWNFVHLGFAQDMPRTFAEFMCLWQDERQRTDGLLAELRTTPDVRPMVVQAITRELRLQTLLFLLRGNSYQELYYATTAGIPNSLRQYKAPGAVKTFPVAYQDSVLAQFRRLRYVQSLPLTVSENRVYAALGFTVYLALAQGKPATFGAQYALIKRQYIGNQKEWAAFWLLDDAKAIRRPQPHLLKDYRTWMMPESRFVRRLTNQDKQTLIMPDQQFARTDTLISTTGQKITLAQLLAEHRGKVIYLDFWASWCAPCIMEMPASAALRQYYHGKEVVFLYLSIDDDHQDWQRTTAQYLPKTAPHYRFTSHKTAQFLKRFAVTSIPRYILLDKYGIMRYAEAPRPDDPDLKTYVTTYLGR</sequence>
<dbReference type="AlphaFoldDB" id="A0A243WK52"/>
<dbReference type="RefSeq" id="WP_086592533.1">
    <property type="nucleotide sequence ID" value="NZ_MTSE01000001.1"/>
</dbReference>
<evidence type="ECO:0000313" key="7">
    <source>
        <dbReference type="EMBL" id="OUJ76275.1"/>
    </source>
</evidence>
<dbReference type="SUPFAM" id="SSF52833">
    <property type="entry name" value="Thioredoxin-like"/>
    <property type="match status" value="1"/>
</dbReference>
<keyword evidence="4" id="KW-0676">Redox-active center</keyword>
<dbReference type="InterPro" id="IPR050553">
    <property type="entry name" value="Thioredoxin_ResA/DsbE_sf"/>
</dbReference>
<evidence type="ECO:0000256" key="4">
    <source>
        <dbReference type="ARBA" id="ARBA00023284"/>
    </source>
</evidence>
<dbReference type="CDD" id="cd02966">
    <property type="entry name" value="TlpA_like_family"/>
    <property type="match status" value="1"/>
</dbReference>
<organism evidence="7 8">
    <name type="scientific">Hymenobacter crusticola</name>
    <dbReference type="NCBI Taxonomy" id="1770526"/>
    <lineage>
        <taxon>Bacteria</taxon>
        <taxon>Pseudomonadati</taxon>
        <taxon>Bacteroidota</taxon>
        <taxon>Cytophagia</taxon>
        <taxon>Cytophagales</taxon>
        <taxon>Hymenobacteraceae</taxon>
        <taxon>Hymenobacter</taxon>
    </lineage>
</organism>
<dbReference type="Proteomes" id="UP000194873">
    <property type="component" value="Unassembled WGS sequence"/>
</dbReference>
<reference evidence="7 8" key="1">
    <citation type="submission" date="2017-01" db="EMBL/GenBank/DDBJ databases">
        <title>A new Hymenobacter.</title>
        <authorList>
            <person name="Liang Y."/>
            <person name="Feng F."/>
        </authorList>
    </citation>
    <scope>NUCLEOTIDE SEQUENCE [LARGE SCALE GENOMIC DNA]</scope>
    <source>
        <strain evidence="7">MIMBbqt21</strain>
    </source>
</reference>
<feature type="chain" id="PRO_5013167967" description="Thioredoxin domain-containing protein" evidence="5">
    <location>
        <begin position="24"/>
        <end position="495"/>
    </location>
</feature>
<keyword evidence="2" id="KW-0201">Cytochrome c-type biogenesis</keyword>
<dbReference type="PROSITE" id="PS51352">
    <property type="entry name" value="THIOREDOXIN_2"/>
    <property type="match status" value="1"/>
</dbReference>
<evidence type="ECO:0000256" key="1">
    <source>
        <dbReference type="ARBA" id="ARBA00004196"/>
    </source>
</evidence>
<protein>
    <recommendedName>
        <fullName evidence="6">Thioredoxin domain-containing protein</fullName>
    </recommendedName>
</protein>
<keyword evidence="5" id="KW-0732">Signal</keyword>
<gene>
    <name evidence="7" type="ORF">BXP70_03185</name>
</gene>
<keyword evidence="8" id="KW-1185">Reference proteome</keyword>
<dbReference type="OrthoDB" id="6399635at2"/>
<dbReference type="InterPro" id="IPR013766">
    <property type="entry name" value="Thioredoxin_domain"/>
</dbReference>
<dbReference type="GO" id="GO:0030313">
    <property type="term" value="C:cell envelope"/>
    <property type="evidence" value="ECO:0007669"/>
    <property type="project" value="UniProtKB-SubCell"/>
</dbReference>
<dbReference type="InterPro" id="IPR036249">
    <property type="entry name" value="Thioredoxin-like_sf"/>
</dbReference>
<name>A0A243WK52_9BACT</name>
<accession>A0A243WK52</accession>
<feature type="signal peptide" evidence="5">
    <location>
        <begin position="1"/>
        <end position="23"/>
    </location>
</feature>
<dbReference type="PANTHER" id="PTHR42852:SF6">
    <property type="entry name" value="THIOL:DISULFIDE INTERCHANGE PROTEIN DSBE"/>
    <property type="match status" value="1"/>
</dbReference>
<comment type="subcellular location">
    <subcellularLocation>
        <location evidence="1">Cell envelope</location>
    </subcellularLocation>
</comment>
<evidence type="ECO:0000256" key="3">
    <source>
        <dbReference type="ARBA" id="ARBA00023157"/>
    </source>
</evidence>
<evidence type="ECO:0000313" key="8">
    <source>
        <dbReference type="Proteomes" id="UP000194873"/>
    </source>
</evidence>
<dbReference type="PANTHER" id="PTHR42852">
    <property type="entry name" value="THIOL:DISULFIDE INTERCHANGE PROTEIN DSBE"/>
    <property type="match status" value="1"/>
</dbReference>
<evidence type="ECO:0000256" key="5">
    <source>
        <dbReference type="SAM" id="SignalP"/>
    </source>
</evidence>
<keyword evidence="3" id="KW-1015">Disulfide bond</keyword>
<feature type="domain" description="Thioredoxin" evidence="6">
    <location>
        <begin position="348"/>
        <end position="494"/>
    </location>
</feature>
<evidence type="ECO:0000259" key="6">
    <source>
        <dbReference type="PROSITE" id="PS51352"/>
    </source>
</evidence>
<dbReference type="InterPro" id="IPR013740">
    <property type="entry name" value="Redoxin"/>
</dbReference>
<dbReference type="GO" id="GO:0017004">
    <property type="term" value="P:cytochrome complex assembly"/>
    <property type="evidence" value="ECO:0007669"/>
    <property type="project" value="UniProtKB-KW"/>
</dbReference>
<proteinExistence type="predicted"/>
<dbReference type="Gene3D" id="3.40.30.10">
    <property type="entry name" value="Glutaredoxin"/>
    <property type="match status" value="1"/>
</dbReference>
<comment type="caution">
    <text evidence="7">The sequence shown here is derived from an EMBL/GenBank/DDBJ whole genome shotgun (WGS) entry which is preliminary data.</text>
</comment>
<evidence type="ECO:0000256" key="2">
    <source>
        <dbReference type="ARBA" id="ARBA00022748"/>
    </source>
</evidence>